<evidence type="ECO:0000313" key="2">
    <source>
        <dbReference type="Proteomes" id="UP001251528"/>
    </source>
</evidence>
<gene>
    <name evidence="1" type="primary">PTR2_2</name>
    <name evidence="1" type="ORF">QQS21_005359</name>
</gene>
<sequence length="146" mass="16406">MAMAMADATQKLIYASPARSNVPLNCAASNAGAIPNSDSVLVELPVYLLEALSEISSSLASWELAFSMSWQCEELNAIWLRDNWCSWRCDEHRHQSFVGEPSDAMGMNIFDSYYGSGNTFILCYEEDGFLEQFSRDSHINFVRSVR</sequence>
<protein>
    <submittedName>
        <fullName evidence="1">Peptide transporter ptr2</fullName>
    </submittedName>
</protein>
<dbReference type="Proteomes" id="UP001251528">
    <property type="component" value="Unassembled WGS sequence"/>
</dbReference>
<name>A0AAJ0CQM5_9HYPO</name>
<comment type="caution">
    <text evidence="1">The sequence shown here is derived from an EMBL/GenBank/DDBJ whole genome shotgun (WGS) entry which is preliminary data.</text>
</comment>
<dbReference type="AlphaFoldDB" id="A0AAJ0CQM5"/>
<evidence type="ECO:0000313" key="1">
    <source>
        <dbReference type="EMBL" id="KAK2599169.1"/>
    </source>
</evidence>
<organism evidence="1 2">
    <name type="scientific">Conoideocrella luteorostrata</name>
    <dbReference type="NCBI Taxonomy" id="1105319"/>
    <lineage>
        <taxon>Eukaryota</taxon>
        <taxon>Fungi</taxon>
        <taxon>Dikarya</taxon>
        <taxon>Ascomycota</taxon>
        <taxon>Pezizomycotina</taxon>
        <taxon>Sordariomycetes</taxon>
        <taxon>Hypocreomycetidae</taxon>
        <taxon>Hypocreales</taxon>
        <taxon>Clavicipitaceae</taxon>
        <taxon>Conoideocrella</taxon>
    </lineage>
</organism>
<reference evidence="1" key="1">
    <citation type="submission" date="2023-06" db="EMBL/GenBank/DDBJ databases">
        <title>Conoideocrella luteorostrata (Hypocreales: Clavicipitaceae), a potential biocontrol fungus for elongate hemlock scale in United States Christmas tree production areas.</title>
        <authorList>
            <person name="Barrett H."/>
            <person name="Lovett B."/>
            <person name="Macias A.M."/>
            <person name="Stajich J.E."/>
            <person name="Kasson M.T."/>
        </authorList>
    </citation>
    <scope>NUCLEOTIDE SEQUENCE</scope>
    <source>
        <strain evidence="1">ARSEF 14590</strain>
    </source>
</reference>
<dbReference type="EMBL" id="JASWJB010000088">
    <property type="protein sequence ID" value="KAK2599169.1"/>
    <property type="molecule type" value="Genomic_DNA"/>
</dbReference>
<proteinExistence type="predicted"/>
<keyword evidence="2" id="KW-1185">Reference proteome</keyword>
<accession>A0AAJ0CQM5</accession>